<sequence>MKRVALLVGLMVLCGGCISEHRLLRERLHRMSIAEVHAMEIAGLGKPNVWTVERRFIRDKQLILTVKMNERSEVLIIPKEHERRTGFEVVRISDRISFLAAEQPLSLQYWEPEAHLIPAKLEHRANGNLWITLFTILKE</sequence>
<evidence type="ECO:0000313" key="1">
    <source>
        <dbReference type="EMBL" id="PIT92113.1"/>
    </source>
</evidence>
<reference evidence="2" key="1">
    <citation type="submission" date="2017-09" db="EMBL/GenBank/DDBJ databases">
        <title>Depth-based differentiation of microbial function through sediment-hosted aquifers and enrichment of novel symbionts in the deep terrestrial subsurface.</title>
        <authorList>
            <person name="Probst A.J."/>
            <person name="Ladd B."/>
            <person name="Jarett J.K."/>
            <person name="Geller-Mcgrath D.E."/>
            <person name="Sieber C.M.K."/>
            <person name="Emerson J.B."/>
            <person name="Anantharaman K."/>
            <person name="Thomas B.C."/>
            <person name="Malmstrom R."/>
            <person name="Stieglmeier M."/>
            <person name="Klingl A."/>
            <person name="Woyke T."/>
            <person name="Ryan C.M."/>
            <person name="Banfield J.F."/>
        </authorList>
    </citation>
    <scope>NUCLEOTIDE SEQUENCE [LARGE SCALE GENOMIC DNA]</scope>
</reference>
<accession>A0A2M6WH47</accession>
<evidence type="ECO:0000313" key="2">
    <source>
        <dbReference type="Proteomes" id="UP000228635"/>
    </source>
</evidence>
<proteinExistence type="predicted"/>
<dbReference type="Proteomes" id="UP000228635">
    <property type="component" value="Unassembled WGS sequence"/>
</dbReference>
<protein>
    <submittedName>
        <fullName evidence="1">Uncharacterized protein</fullName>
    </submittedName>
</protein>
<name>A0A2M6WH47_9BACT</name>
<organism evidence="1 2">
    <name type="scientific">Candidatus Harrisonbacteria bacterium CG10_big_fil_rev_8_21_14_0_10_42_17</name>
    <dbReference type="NCBI Taxonomy" id="1974584"/>
    <lineage>
        <taxon>Bacteria</taxon>
        <taxon>Candidatus Harrisoniibacteriota</taxon>
    </lineage>
</organism>
<gene>
    <name evidence="1" type="ORF">COU08_04655</name>
</gene>
<comment type="caution">
    <text evidence="1">The sequence shown here is derived from an EMBL/GenBank/DDBJ whole genome shotgun (WGS) entry which is preliminary data.</text>
</comment>
<dbReference type="AlphaFoldDB" id="A0A2M6WH47"/>
<dbReference type="EMBL" id="PFBA01000035">
    <property type="protein sequence ID" value="PIT92113.1"/>
    <property type="molecule type" value="Genomic_DNA"/>
</dbReference>